<keyword evidence="6" id="KW-0808">Transferase</keyword>
<feature type="transmembrane region" description="Helical" evidence="10">
    <location>
        <begin position="81"/>
        <end position="99"/>
    </location>
</feature>
<dbReference type="AlphaFoldDB" id="A0A4Q2RH92"/>
<feature type="domain" description="Histidine kinase" evidence="11">
    <location>
        <begin position="216"/>
        <end position="436"/>
    </location>
</feature>
<evidence type="ECO:0000313" key="12">
    <source>
        <dbReference type="EMBL" id="RYB06072.1"/>
    </source>
</evidence>
<dbReference type="Proteomes" id="UP000289411">
    <property type="component" value="Unassembled WGS sequence"/>
</dbReference>
<protein>
    <recommendedName>
        <fullName evidence="3">histidine kinase</fullName>
        <ecNumber evidence="3">2.7.13.3</ecNumber>
    </recommendedName>
</protein>
<feature type="transmembrane region" description="Helical" evidence="10">
    <location>
        <begin position="128"/>
        <end position="147"/>
    </location>
</feature>
<sequence>MPKLSAIDLGQPARRLRVNTLSRLRWLALTGQAGAVLFTHLVLGFPLPLVACLLIIGASVACNIMLRLYYPLTHRLNDRAATALLGYDLLQLSALLYLTGGLENPFSMLFLAPVMISAASLPPGRTLVLGSVAVVAATLLVVWHRPLPWHPGEEMHLPFLFSAGIWCAVVLGVGFIGIYASRVAEEARQLSDALAATELVLAREQHLTQLDGLAAAAAHELGTPLATITLVVREMLGLVAKSGPTIEVSQIADDIRLLDQEAQRCRAILGKLTSLGTEAAGPLEEMTLSHLVEEVVGPQRNFDVAVTVTPIGFGDEPVCARNPAILYGLGNLVENAVDFARQVVAIDAHWTPQAVSVTVRDDGPGFAAEILSRLGEPYVTTRGAGGRNKSEANSGLGLGLFIAKTLLERSGARVVTSNASAPGTGAVVTVTWPRALFERERSGAASGKQRRTPVLF</sequence>
<dbReference type="InterPro" id="IPR003661">
    <property type="entry name" value="HisK_dim/P_dom"/>
</dbReference>
<dbReference type="SMART" id="SM00388">
    <property type="entry name" value="HisKA"/>
    <property type="match status" value="1"/>
</dbReference>
<accession>A0A4Q2RH92</accession>
<dbReference type="InterPro" id="IPR050980">
    <property type="entry name" value="2C_sensor_his_kinase"/>
</dbReference>
<evidence type="ECO:0000256" key="5">
    <source>
        <dbReference type="ARBA" id="ARBA00022553"/>
    </source>
</evidence>
<comment type="caution">
    <text evidence="12">The sequence shown here is derived from an EMBL/GenBank/DDBJ whole genome shotgun (WGS) entry which is preliminary data.</text>
</comment>
<comment type="catalytic activity">
    <reaction evidence="1">
        <text>ATP + protein L-histidine = ADP + protein N-phospho-L-histidine.</text>
        <dbReference type="EC" id="2.7.13.3"/>
    </reaction>
</comment>
<dbReference type="Pfam" id="PF02518">
    <property type="entry name" value="HATPase_c"/>
    <property type="match status" value="1"/>
</dbReference>
<keyword evidence="13" id="KW-1185">Reference proteome</keyword>
<keyword evidence="4" id="KW-1003">Cell membrane</keyword>
<dbReference type="Gene3D" id="3.30.565.10">
    <property type="entry name" value="Histidine kinase-like ATPase, C-terminal domain"/>
    <property type="match status" value="1"/>
</dbReference>
<dbReference type="PANTHER" id="PTHR44936:SF10">
    <property type="entry name" value="SENSOR PROTEIN RSTB"/>
    <property type="match status" value="1"/>
</dbReference>
<dbReference type="Pfam" id="PF25323">
    <property type="entry name" value="6TM_PilS"/>
    <property type="match status" value="1"/>
</dbReference>
<dbReference type="InterPro" id="IPR047770">
    <property type="entry name" value="RegB"/>
</dbReference>
<dbReference type="NCBIfam" id="NF033792">
    <property type="entry name" value="ActS_PrrB_HisK"/>
    <property type="match status" value="1"/>
</dbReference>
<dbReference type="EMBL" id="QYBC01000005">
    <property type="protein sequence ID" value="RYB06072.1"/>
    <property type="molecule type" value="Genomic_DNA"/>
</dbReference>
<dbReference type="PRINTS" id="PR00344">
    <property type="entry name" value="BCTRLSENSOR"/>
</dbReference>
<dbReference type="InterPro" id="IPR036097">
    <property type="entry name" value="HisK_dim/P_sf"/>
</dbReference>
<dbReference type="RefSeq" id="WP_129218583.1">
    <property type="nucleotide sequence ID" value="NZ_QYBC01000005.1"/>
</dbReference>
<comment type="subcellular location">
    <subcellularLocation>
        <location evidence="2">Cell membrane</location>
        <topology evidence="2">Multi-pass membrane protein</topology>
    </subcellularLocation>
</comment>
<evidence type="ECO:0000256" key="1">
    <source>
        <dbReference type="ARBA" id="ARBA00000085"/>
    </source>
</evidence>
<evidence type="ECO:0000256" key="4">
    <source>
        <dbReference type="ARBA" id="ARBA00022475"/>
    </source>
</evidence>
<reference evidence="12 13" key="2">
    <citation type="submission" date="2019-02" db="EMBL/GenBank/DDBJ databases">
        <title>'Lichenibacterium ramalinii' gen. nov. sp. nov., 'Lichenibacterium minor' gen. nov. sp. nov.</title>
        <authorList>
            <person name="Pankratov T."/>
        </authorList>
    </citation>
    <scope>NUCLEOTIDE SEQUENCE [LARGE SCALE GENOMIC DNA]</scope>
    <source>
        <strain evidence="12 13">RmlP001</strain>
    </source>
</reference>
<name>A0A4Q2RH92_9HYPH</name>
<dbReference type="EC" id="2.7.13.3" evidence="3"/>
<dbReference type="PANTHER" id="PTHR44936">
    <property type="entry name" value="SENSOR PROTEIN CREC"/>
    <property type="match status" value="1"/>
</dbReference>
<dbReference type="GO" id="GO:0005524">
    <property type="term" value="F:ATP binding"/>
    <property type="evidence" value="ECO:0007669"/>
    <property type="project" value="UniProtKB-KW"/>
</dbReference>
<dbReference type="GO" id="GO:0000155">
    <property type="term" value="F:phosphorelay sensor kinase activity"/>
    <property type="evidence" value="ECO:0007669"/>
    <property type="project" value="InterPro"/>
</dbReference>
<dbReference type="GO" id="GO:0005886">
    <property type="term" value="C:plasma membrane"/>
    <property type="evidence" value="ECO:0007669"/>
    <property type="project" value="UniProtKB-SubCell"/>
</dbReference>
<dbReference type="Gene3D" id="1.10.287.130">
    <property type="match status" value="1"/>
</dbReference>
<dbReference type="InterPro" id="IPR004358">
    <property type="entry name" value="Sig_transdc_His_kin-like_C"/>
</dbReference>
<dbReference type="SUPFAM" id="SSF47384">
    <property type="entry name" value="Homodimeric domain of signal transducing histidine kinase"/>
    <property type="match status" value="1"/>
</dbReference>
<dbReference type="InterPro" id="IPR036890">
    <property type="entry name" value="HATPase_C_sf"/>
</dbReference>
<dbReference type="PROSITE" id="PS50109">
    <property type="entry name" value="HIS_KIN"/>
    <property type="match status" value="1"/>
</dbReference>
<gene>
    <name evidence="12" type="ORF">D3272_07730</name>
</gene>
<feature type="transmembrane region" description="Helical" evidence="10">
    <location>
        <begin position="48"/>
        <end position="69"/>
    </location>
</feature>
<reference evidence="12 13" key="1">
    <citation type="submission" date="2018-09" db="EMBL/GenBank/DDBJ databases">
        <authorList>
            <person name="Grouzdev D.S."/>
            <person name="Krutkina M.S."/>
        </authorList>
    </citation>
    <scope>NUCLEOTIDE SEQUENCE [LARGE SCALE GENOMIC DNA]</scope>
    <source>
        <strain evidence="12 13">RmlP001</strain>
    </source>
</reference>
<evidence type="ECO:0000256" key="2">
    <source>
        <dbReference type="ARBA" id="ARBA00004651"/>
    </source>
</evidence>
<proteinExistence type="predicted"/>
<evidence type="ECO:0000313" key="13">
    <source>
        <dbReference type="Proteomes" id="UP000289411"/>
    </source>
</evidence>
<feature type="transmembrane region" description="Helical" evidence="10">
    <location>
        <begin position="159"/>
        <end position="180"/>
    </location>
</feature>
<evidence type="ECO:0000256" key="3">
    <source>
        <dbReference type="ARBA" id="ARBA00012438"/>
    </source>
</evidence>
<dbReference type="InterPro" id="IPR005467">
    <property type="entry name" value="His_kinase_dom"/>
</dbReference>
<evidence type="ECO:0000256" key="9">
    <source>
        <dbReference type="ARBA" id="ARBA00022840"/>
    </source>
</evidence>
<evidence type="ECO:0000256" key="7">
    <source>
        <dbReference type="ARBA" id="ARBA00022741"/>
    </source>
</evidence>
<keyword evidence="9" id="KW-0067">ATP-binding</keyword>
<keyword evidence="5" id="KW-0597">Phosphoprotein</keyword>
<keyword evidence="7" id="KW-0547">Nucleotide-binding</keyword>
<evidence type="ECO:0000256" key="6">
    <source>
        <dbReference type="ARBA" id="ARBA00022679"/>
    </source>
</evidence>
<dbReference type="InterPro" id="IPR003594">
    <property type="entry name" value="HATPase_dom"/>
</dbReference>
<dbReference type="CDD" id="cd00082">
    <property type="entry name" value="HisKA"/>
    <property type="match status" value="1"/>
</dbReference>
<keyword evidence="8 12" id="KW-0418">Kinase</keyword>
<keyword evidence="10" id="KW-1133">Transmembrane helix</keyword>
<feature type="transmembrane region" description="Helical" evidence="10">
    <location>
        <begin position="24"/>
        <end position="42"/>
    </location>
</feature>
<organism evidence="12 13">
    <name type="scientific">Lichenibacterium ramalinae</name>
    <dbReference type="NCBI Taxonomy" id="2316527"/>
    <lineage>
        <taxon>Bacteria</taxon>
        <taxon>Pseudomonadati</taxon>
        <taxon>Pseudomonadota</taxon>
        <taxon>Alphaproteobacteria</taxon>
        <taxon>Hyphomicrobiales</taxon>
        <taxon>Lichenihabitantaceae</taxon>
        <taxon>Lichenibacterium</taxon>
    </lineage>
</organism>
<keyword evidence="10" id="KW-0472">Membrane</keyword>
<evidence type="ECO:0000256" key="10">
    <source>
        <dbReference type="SAM" id="Phobius"/>
    </source>
</evidence>
<dbReference type="OrthoDB" id="9785252at2"/>
<evidence type="ECO:0000259" key="11">
    <source>
        <dbReference type="PROSITE" id="PS50109"/>
    </source>
</evidence>
<dbReference type="SUPFAM" id="SSF55874">
    <property type="entry name" value="ATPase domain of HSP90 chaperone/DNA topoisomerase II/histidine kinase"/>
    <property type="match status" value="1"/>
</dbReference>
<keyword evidence="10" id="KW-0812">Transmembrane</keyword>
<evidence type="ECO:0000256" key="8">
    <source>
        <dbReference type="ARBA" id="ARBA00022777"/>
    </source>
</evidence>
<dbReference type="SMART" id="SM00387">
    <property type="entry name" value="HATPase_c"/>
    <property type="match status" value="1"/>
</dbReference>